<evidence type="ECO:0000259" key="1">
    <source>
        <dbReference type="Pfam" id="PF00963"/>
    </source>
</evidence>
<dbReference type="PROSITE" id="PS00018">
    <property type="entry name" value="EF_HAND_1"/>
    <property type="match status" value="1"/>
</dbReference>
<dbReference type="InterPro" id="IPR036439">
    <property type="entry name" value="Dockerin_dom_sf"/>
</dbReference>
<protein>
    <submittedName>
        <fullName evidence="2">T9SS type A sorting domain-containing protein</fullName>
    </submittedName>
</protein>
<dbReference type="Pfam" id="PF00963">
    <property type="entry name" value="Cohesin"/>
    <property type="match status" value="1"/>
</dbReference>
<proteinExistence type="predicted"/>
<dbReference type="InterPro" id="IPR008965">
    <property type="entry name" value="CBM2/CBM3_carb-bd_dom_sf"/>
</dbReference>
<evidence type="ECO:0000313" key="2">
    <source>
        <dbReference type="EMBL" id="MBY5957951.1"/>
    </source>
</evidence>
<evidence type="ECO:0000313" key="3">
    <source>
        <dbReference type="Proteomes" id="UP000753961"/>
    </source>
</evidence>
<dbReference type="Proteomes" id="UP000753961">
    <property type="component" value="Unassembled WGS sequence"/>
</dbReference>
<organism evidence="2 3">
    <name type="scientific">Membranihabitans marinus</name>
    <dbReference type="NCBI Taxonomy" id="1227546"/>
    <lineage>
        <taxon>Bacteria</taxon>
        <taxon>Pseudomonadati</taxon>
        <taxon>Bacteroidota</taxon>
        <taxon>Saprospiria</taxon>
        <taxon>Saprospirales</taxon>
        <taxon>Saprospiraceae</taxon>
        <taxon>Membranihabitans</taxon>
    </lineage>
</organism>
<dbReference type="NCBIfam" id="TIGR04183">
    <property type="entry name" value="Por_Secre_tail"/>
    <property type="match status" value="1"/>
</dbReference>
<comment type="caution">
    <text evidence="2">The sequence shown here is derived from an EMBL/GenBank/DDBJ whole genome shotgun (WGS) entry which is preliminary data.</text>
</comment>
<keyword evidence="3" id="KW-1185">Reference proteome</keyword>
<name>A0A953HTI8_9BACT</name>
<feature type="domain" description="Cohesin" evidence="1">
    <location>
        <begin position="1430"/>
        <end position="1529"/>
    </location>
</feature>
<dbReference type="Gene3D" id="1.10.1330.10">
    <property type="entry name" value="Dockerin domain"/>
    <property type="match status" value="1"/>
</dbReference>
<dbReference type="InterPro" id="IPR026444">
    <property type="entry name" value="Secre_tail"/>
</dbReference>
<dbReference type="GO" id="GO:0030246">
    <property type="term" value="F:carbohydrate binding"/>
    <property type="evidence" value="ECO:0007669"/>
    <property type="project" value="InterPro"/>
</dbReference>
<accession>A0A953HTI8</accession>
<dbReference type="Gene3D" id="2.60.40.680">
    <property type="match status" value="1"/>
</dbReference>
<dbReference type="InterPro" id="IPR018247">
    <property type="entry name" value="EF_Hand_1_Ca_BS"/>
</dbReference>
<dbReference type="CDD" id="cd14252">
    <property type="entry name" value="Dockerin_like"/>
    <property type="match status" value="1"/>
</dbReference>
<reference evidence="2" key="1">
    <citation type="submission" date="2021-06" db="EMBL/GenBank/DDBJ databases">
        <title>44 bacteria genomes isolated from Dapeng, Shenzhen.</title>
        <authorList>
            <person name="Zheng W."/>
            <person name="Yu S."/>
            <person name="Huang Y."/>
        </authorList>
    </citation>
    <scope>NUCLEOTIDE SEQUENCE</scope>
    <source>
        <strain evidence="2">DP5N28-2</strain>
    </source>
</reference>
<dbReference type="SUPFAM" id="SSF49384">
    <property type="entry name" value="Carbohydrate-binding domain"/>
    <property type="match status" value="1"/>
</dbReference>
<dbReference type="InterPro" id="IPR002102">
    <property type="entry name" value="Cohesin_dom"/>
</dbReference>
<dbReference type="RefSeq" id="WP_222579467.1">
    <property type="nucleotide sequence ID" value="NZ_JAHVHU010000006.1"/>
</dbReference>
<dbReference type="EMBL" id="JAHVHU010000006">
    <property type="protein sequence ID" value="MBY5957951.1"/>
    <property type="molecule type" value="Genomic_DNA"/>
</dbReference>
<gene>
    <name evidence="2" type="ORF">KUV50_07415</name>
</gene>
<dbReference type="GO" id="GO:0000272">
    <property type="term" value="P:polysaccharide catabolic process"/>
    <property type="evidence" value="ECO:0007669"/>
    <property type="project" value="InterPro"/>
</dbReference>
<sequence>MKKTNFTTIQPSWCLGANWLKGIIPLLALFVFALPMQLQAQQAPNCSNFSPAIDASGDVEVGADDFVTNHVGVGYPITVSVHNQWGGVERTFEFANETETDFWNVCSYLGKSLDYSVTNNVGTCNLGKINFNGTPNAVLTSAFGNKSPWTGENASEGKVNVYCGYIPAPSSHVPSAVSPCGGRVSAPKVQPDWVMMPNACGEGDTAKVIHRTWEVYDKEGNLSTLTDTIVVLRLPKLTPEAFVGSPEDSFFCTLEPVPSEGEGLKRYAAWKQPVGIHDYELPYTKLQGVVYDLPQTVVLAGLQNAWNQGPNVFDKYLDCVILKKADGTSVTIRHIIDGTYFTSMMANASQEQLTYGFLHEILEGGYSTTNFQSYSFYPVLLLQDGDQILSEGGNFAIVDSDWFYNGHGNNPFWFSGGWPSIYGSGDCISYCDVGTGDKFDCIQVSVPALTVTGASPYSDDCVTICLETGVHCGITIETDAIADWTGSCPQTRGIDSWITQTCWATTINSCVEDAEDDCEELSADDNLDDVVIDYSCTDKAVKAHISQWQTLVDTTGPIFDFCYPVDFSGENNIEGPGSEDKCNISTWDHDDIQAAILAGEQYPSAEQWEYCNPTVYTTGSHDCAAEVYVPSVRVIDNCSGVHSVKAAIDVKGGTRWVALERTNTETKTLANGDICTVYTYSHTQDPIRVPFTGCDSEPIEVRYEAADDCWNQSNWSKYIRIQDNTPPTIVVDRNVNVPLQNKTAWVHAETFDEGSWDNCAIDLRLVRRSDWWADTACVDLCADVTKSYNNWVDILDDLGVNRTQASTAVGGGIVGEYAFNDKYNVNDLKNFLNDGEIEQYYYNQIVWLWEDEELCGEKVVHGWIYAIAEYIAENCSTADEHGNKLNVRELEAIFDNLIGKSGYGNEMSLLGGGWSKSVPFKCEDACEAVPVELLVMDYCCNWGKGTSKAYVEDAGNTRLVKRLPDLNISCEAYSIYYKDAVEAAGALGEYGSKKDTSGLFDELNESFGSYVKTWVDNQNRPTDIDGNLLPESSLYFDYWNVTCEEKSNIEKVAIENHDGTIGWETITHITTFLDSAELSAPHGIIGINCAATCEQDIWVDLDECGQGTITRRFFVEGGCGSESQKWTVEQVINVQSACGMSKNMFDLPANVGTKDAPICLPEELSTSFFPDTLGDVTLKSHLVGKLCNSPAVGKTIQEYDVVGAPGMKKYIIKWNVIDWCASHTSTTREFTYEQEVIATIDADCDVTVTDTTGDLSLVQGTIRTEEGTPVQKVEMKAVFANGSPLTTVTGGEGAYNFSINDGSQVSLVPSKNTGFANGVSTQDLIAIQRHVLQKQSLDSKYQRIAADVDGNGSINGFDVLELRKLVMQPHTKFANNTSWRFFDTQSDKEVYDVANLEGDMNVDFVGVKIGDVNLSGDPARSSRSATGTLNLNVADKTMKSGEVYRIDVTSDNFANINGLQYTLSYVTNLVEIESIEAGALNITKDNYVRYASGMITSSWSEADGQNLSSDDVLFTLVVKAKSEVQLRDALSLNNRVTTTEAYDAEGGLKNVSLRFDGQDSGFALYQNTPNPYAGQTVIGFKLPEASKATLSVYDVTGKVLKIVEGEYGEGYNEVKLTSSDLNATGVLYYQLDTKTYTATKKMIVIE</sequence>